<feature type="signal peptide" evidence="2">
    <location>
        <begin position="1"/>
        <end position="17"/>
    </location>
</feature>
<dbReference type="InParanoid" id="A0A3Q1FDQ7"/>
<dbReference type="Gene3D" id="3.10.450.10">
    <property type="match status" value="1"/>
</dbReference>
<dbReference type="SUPFAM" id="SSF54403">
    <property type="entry name" value="Cystatin/monellin"/>
    <property type="match status" value="1"/>
</dbReference>
<dbReference type="Proteomes" id="UP000257200">
    <property type="component" value="Unplaced"/>
</dbReference>
<dbReference type="AlphaFoldDB" id="A0A3Q1FDQ7"/>
<evidence type="ECO:0000259" key="3">
    <source>
        <dbReference type="SMART" id="SM00043"/>
    </source>
</evidence>
<accession>A0A3Q1FDQ7</accession>
<proteinExistence type="inferred from homology"/>
<dbReference type="GO" id="GO:0005615">
    <property type="term" value="C:extracellular space"/>
    <property type="evidence" value="ECO:0007669"/>
    <property type="project" value="TreeGrafter"/>
</dbReference>
<dbReference type="InterPro" id="IPR046350">
    <property type="entry name" value="Cystatin_sf"/>
</dbReference>
<keyword evidence="2" id="KW-0732">Signal</keyword>
<name>A0A3Q1FDQ7_9TELE</name>
<reference evidence="4" key="1">
    <citation type="submission" date="2025-08" db="UniProtKB">
        <authorList>
            <consortium name="Ensembl"/>
        </authorList>
    </citation>
    <scope>IDENTIFICATION</scope>
</reference>
<evidence type="ECO:0000313" key="5">
    <source>
        <dbReference type="Proteomes" id="UP000257200"/>
    </source>
</evidence>
<dbReference type="Ensembl" id="ENSAPOT00000008707.1">
    <property type="protein sequence ID" value="ENSAPOP00000005230.1"/>
    <property type="gene ID" value="ENSAPOG00000006878.1"/>
</dbReference>
<dbReference type="PANTHER" id="PTHR46186">
    <property type="entry name" value="CYSTATIN"/>
    <property type="match status" value="1"/>
</dbReference>
<reference evidence="4" key="2">
    <citation type="submission" date="2025-09" db="UniProtKB">
        <authorList>
            <consortium name="Ensembl"/>
        </authorList>
    </citation>
    <scope>IDENTIFICATION</scope>
</reference>
<evidence type="ECO:0000313" key="4">
    <source>
        <dbReference type="Ensembl" id="ENSAPOP00000005230.1"/>
    </source>
</evidence>
<dbReference type="PANTHER" id="PTHR46186:SF13">
    <property type="entry name" value="SI:BUSM1-57F23.1"/>
    <property type="match status" value="1"/>
</dbReference>
<feature type="domain" description="Cystatin" evidence="3">
    <location>
        <begin position="31"/>
        <end position="137"/>
    </location>
</feature>
<comment type="similarity">
    <text evidence="1">Belongs to the cystatin family.</text>
</comment>
<feature type="chain" id="PRO_5018769751" evidence="2">
    <location>
        <begin position="18"/>
        <end position="147"/>
    </location>
</feature>
<dbReference type="GO" id="GO:0004869">
    <property type="term" value="F:cysteine-type endopeptidase inhibitor activity"/>
    <property type="evidence" value="ECO:0007669"/>
    <property type="project" value="InterPro"/>
</dbReference>
<keyword evidence="5" id="KW-1185">Reference proteome</keyword>
<dbReference type="Pfam" id="PF00031">
    <property type="entry name" value="Cystatin"/>
    <property type="match status" value="1"/>
</dbReference>
<dbReference type="CDD" id="cd00042">
    <property type="entry name" value="CY"/>
    <property type="match status" value="1"/>
</dbReference>
<protein>
    <submittedName>
        <fullName evidence="4">Si:busm1-57f23.1</fullName>
    </submittedName>
</protein>
<sequence>MSLSVLVCLLLVQLCLGDQPVEEVITTKKVPLLGDWSVRLPESADVQEAVKYAINDYNKDSKSRKIFKLVSVTSAHSKVTNVVNFKIAAVLGKTTCLKSENHDLESCSLAKKRLRCDFVVSFNHQNSKHELMDKNCNKLEEKAKPSH</sequence>
<dbReference type="InterPro" id="IPR000010">
    <property type="entry name" value="Cystatin_dom"/>
</dbReference>
<organism evidence="4 5">
    <name type="scientific">Acanthochromis polyacanthus</name>
    <name type="common">spiny chromis</name>
    <dbReference type="NCBI Taxonomy" id="80966"/>
    <lineage>
        <taxon>Eukaryota</taxon>
        <taxon>Metazoa</taxon>
        <taxon>Chordata</taxon>
        <taxon>Craniata</taxon>
        <taxon>Vertebrata</taxon>
        <taxon>Euteleostomi</taxon>
        <taxon>Actinopterygii</taxon>
        <taxon>Neopterygii</taxon>
        <taxon>Teleostei</taxon>
        <taxon>Neoteleostei</taxon>
        <taxon>Acanthomorphata</taxon>
        <taxon>Ovalentaria</taxon>
        <taxon>Pomacentridae</taxon>
        <taxon>Acanthochromis</taxon>
    </lineage>
</organism>
<dbReference type="GO" id="GO:0031982">
    <property type="term" value="C:vesicle"/>
    <property type="evidence" value="ECO:0007669"/>
    <property type="project" value="TreeGrafter"/>
</dbReference>
<dbReference type="SMART" id="SM00043">
    <property type="entry name" value="CY"/>
    <property type="match status" value="1"/>
</dbReference>
<evidence type="ECO:0000256" key="1">
    <source>
        <dbReference type="ARBA" id="ARBA00009403"/>
    </source>
</evidence>
<dbReference type="GeneTree" id="ENSGT00390000009872"/>
<dbReference type="STRING" id="80966.ENSAPOP00000005230"/>
<dbReference type="GO" id="GO:0005737">
    <property type="term" value="C:cytoplasm"/>
    <property type="evidence" value="ECO:0007669"/>
    <property type="project" value="TreeGrafter"/>
</dbReference>
<evidence type="ECO:0000256" key="2">
    <source>
        <dbReference type="SAM" id="SignalP"/>
    </source>
</evidence>